<feature type="region of interest" description="Disordered" evidence="2">
    <location>
        <begin position="1"/>
        <end position="115"/>
    </location>
</feature>
<feature type="compositionally biased region" description="Polar residues" evidence="2">
    <location>
        <begin position="75"/>
        <end position="86"/>
    </location>
</feature>
<sequence>MTQNSGQEHARTQLTSNDGTMKNLEDSVQGNKSTSDNPPWTTLGAKPKRRPDKGERITGRTQRPDSCDLRGTTKKPPQQTGVNLQNRFAPLLQDHGSPSKFLDNPPPPRSRVRPISSNNTKVLCFPEDMVSDLEERILEIVAEHPTVKNLILHIGSNDIEKQQSEKLKEHLDNLLETVSSVNAEVFISGPLPPTGRGAERFSRLFWLNKWLLTACAVRSMHCINNFSFFWDRRHLFKTNGLCLNKMGANSKSTPKPVNNTIRMALLNVRSLNNKSFLVNDFITTSKLDFMFLTETWLEQNNSANILIEAAPPNYNFIDVCRSGKRGGGVAAIFRNIFQGK</sequence>
<dbReference type="PANTHER" id="PTHR46670">
    <property type="entry name" value="ENDO/EXONUCLEASE/PHOSPHATASE DOMAIN-CONTAINING PROTEIN"/>
    <property type="match status" value="1"/>
</dbReference>
<feature type="compositionally biased region" description="Basic and acidic residues" evidence="2">
    <location>
        <begin position="52"/>
        <end position="68"/>
    </location>
</feature>
<name>A0AAQ4R0Q9_GASAC</name>
<evidence type="ECO:0000256" key="2">
    <source>
        <dbReference type="SAM" id="MobiDB-lite"/>
    </source>
</evidence>
<dbReference type="SUPFAM" id="SSF52266">
    <property type="entry name" value="SGNH hydrolase"/>
    <property type="match status" value="1"/>
</dbReference>
<dbReference type="PANTHER" id="PTHR46670:SF3">
    <property type="entry name" value="ENDONUCLEASE_EXONUCLEASE_PHOSPHATASE DOMAIN-CONTAINING PROTEIN"/>
    <property type="match status" value="1"/>
</dbReference>
<accession>A0AAQ4R0Q9</accession>
<dbReference type="Gene3D" id="3.60.10.10">
    <property type="entry name" value="Endonuclease/exonuclease/phosphatase"/>
    <property type="match status" value="1"/>
</dbReference>
<feature type="compositionally biased region" description="Polar residues" evidence="2">
    <location>
        <begin position="1"/>
        <end position="40"/>
    </location>
</feature>
<proteinExistence type="predicted"/>
<organism evidence="3 4">
    <name type="scientific">Gasterosteus aculeatus aculeatus</name>
    <name type="common">three-spined stickleback</name>
    <dbReference type="NCBI Taxonomy" id="481459"/>
    <lineage>
        <taxon>Eukaryota</taxon>
        <taxon>Metazoa</taxon>
        <taxon>Chordata</taxon>
        <taxon>Craniata</taxon>
        <taxon>Vertebrata</taxon>
        <taxon>Euteleostomi</taxon>
        <taxon>Actinopterygii</taxon>
        <taxon>Neopterygii</taxon>
        <taxon>Teleostei</taxon>
        <taxon>Neoteleostei</taxon>
        <taxon>Acanthomorphata</taxon>
        <taxon>Eupercaria</taxon>
        <taxon>Perciformes</taxon>
        <taxon>Cottioidei</taxon>
        <taxon>Gasterosteales</taxon>
        <taxon>Gasterosteidae</taxon>
        <taxon>Gasterosteus</taxon>
    </lineage>
</organism>
<keyword evidence="4" id="KW-1185">Reference proteome</keyword>
<dbReference type="GeneTree" id="ENSGT01050000245166"/>
<dbReference type="InterPro" id="IPR036691">
    <property type="entry name" value="Endo/exonu/phosph_ase_sf"/>
</dbReference>
<evidence type="ECO:0000313" key="4">
    <source>
        <dbReference type="Proteomes" id="UP000007635"/>
    </source>
</evidence>
<reference evidence="3" key="3">
    <citation type="submission" date="2025-09" db="UniProtKB">
        <authorList>
            <consortium name="Ensembl"/>
        </authorList>
    </citation>
    <scope>IDENTIFICATION</scope>
</reference>
<feature type="coiled-coil region" evidence="1">
    <location>
        <begin position="157"/>
        <end position="184"/>
    </location>
</feature>
<dbReference type="Gene3D" id="3.40.50.12700">
    <property type="match status" value="1"/>
</dbReference>
<evidence type="ECO:0000256" key="1">
    <source>
        <dbReference type="SAM" id="Coils"/>
    </source>
</evidence>
<dbReference type="Ensembl" id="ENSGACT00000061568.1">
    <property type="protein sequence ID" value="ENSGACP00000057186.1"/>
    <property type="gene ID" value="ENSGACG00000038077.1"/>
</dbReference>
<dbReference type="SUPFAM" id="SSF56219">
    <property type="entry name" value="DNase I-like"/>
    <property type="match status" value="1"/>
</dbReference>
<reference evidence="3" key="2">
    <citation type="submission" date="2025-08" db="UniProtKB">
        <authorList>
            <consortium name="Ensembl"/>
        </authorList>
    </citation>
    <scope>IDENTIFICATION</scope>
</reference>
<dbReference type="Gene3D" id="3.40.50.12690">
    <property type="match status" value="1"/>
</dbReference>
<evidence type="ECO:0008006" key="5">
    <source>
        <dbReference type="Google" id="ProtNLM"/>
    </source>
</evidence>
<reference evidence="3 4" key="1">
    <citation type="journal article" date="2021" name="G3 (Bethesda)">
        <title>Improved contiguity of the threespine stickleback genome using long-read sequencing.</title>
        <authorList>
            <person name="Nath S."/>
            <person name="Shaw D.E."/>
            <person name="White M.A."/>
        </authorList>
    </citation>
    <scope>NUCLEOTIDE SEQUENCE [LARGE SCALE GENOMIC DNA]</scope>
    <source>
        <strain evidence="3 4">Lake Benthic</strain>
    </source>
</reference>
<dbReference type="AlphaFoldDB" id="A0AAQ4R0Q9"/>
<protein>
    <recommendedName>
        <fullName evidence="5">Endonuclease/exonuclease/phosphatase domain-containing protein</fullName>
    </recommendedName>
</protein>
<dbReference type="Proteomes" id="UP000007635">
    <property type="component" value="Chromosome XI"/>
</dbReference>
<keyword evidence="1" id="KW-0175">Coiled coil</keyword>
<evidence type="ECO:0000313" key="3">
    <source>
        <dbReference type="Ensembl" id="ENSGACP00000057186.1"/>
    </source>
</evidence>